<feature type="domain" description="N-acetyltransferase" evidence="3">
    <location>
        <begin position="151"/>
        <end position="296"/>
    </location>
</feature>
<dbReference type="InterPro" id="IPR006683">
    <property type="entry name" value="Thioestr_dom"/>
</dbReference>
<dbReference type="GO" id="GO:0047617">
    <property type="term" value="F:fatty acyl-CoA hydrolase activity"/>
    <property type="evidence" value="ECO:0007669"/>
    <property type="project" value="TreeGrafter"/>
</dbReference>
<dbReference type="Gene3D" id="3.40.630.30">
    <property type="match status" value="1"/>
</dbReference>
<organism evidence="4 5">
    <name type="scientific">Xenophilus arseniciresistens</name>
    <dbReference type="NCBI Taxonomy" id="1283306"/>
    <lineage>
        <taxon>Bacteria</taxon>
        <taxon>Pseudomonadati</taxon>
        <taxon>Pseudomonadota</taxon>
        <taxon>Betaproteobacteria</taxon>
        <taxon>Burkholderiales</taxon>
        <taxon>Comamonadaceae</taxon>
        <taxon>Xenophilus</taxon>
    </lineage>
</organism>
<dbReference type="NCBIfam" id="TIGR00051">
    <property type="entry name" value="YbgC/FadM family acyl-CoA thioesterase"/>
    <property type="match status" value="1"/>
</dbReference>
<evidence type="ECO:0000259" key="3">
    <source>
        <dbReference type="PROSITE" id="PS51186"/>
    </source>
</evidence>
<dbReference type="CDD" id="cd04301">
    <property type="entry name" value="NAT_SF"/>
    <property type="match status" value="1"/>
</dbReference>
<proteinExistence type="inferred from homology"/>
<dbReference type="Pfam" id="PF03061">
    <property type="entry name" value="4HBT"/>
    <property type="match status" value="1"/>
</dbReference>
<reference evidence="4" key="1">
    <citation type="submission" date="2023-01" db="EMBL/GenBank/DDBJ databases">
        <title>Xenophilus mangrovi sp. nov., isolated from soil of Mangrove nature reserve.</title>
        <authorList>
            <person name="Xu S."/>
            <person name="Liu Z."/>
            <person name="Xu Y."/>
        </authorList>
    </citation>
    <scope>NUCLEOTIDE SEQUENCE</scope>
    <source>
        <strain evidence="4">YW8</strain>
    </source>
</reference>
<sequence length="296" mass="33212">MSDNKETSTVPAREDFRFFHRLRVRWAEVDMQKIVFNAHYLMYFDTAIADYWRALALPYEEAMLHLEGDLYVRKATVDYRASGRVDDVLDVAMKCRRIGNSSLVFDGALFRRDQYLVGCELVYVFADPATQTSRPVPAPLREILLGYEAGEAMTRVETGDWDTLGAEAGGLRRLVFIDEQGIPEDMEWDLDDARSTHAVVRNRLGQVVGAARLLPADAQGVAHVGRVAVHRVLRGGGHGEALMAELESVARARGDRAIALNAQRSAERFYLRQGYAVSGEPFEEVGIPHIEMRKAL</sequence>
<evidence type="ECO:0000313" key="5">
    <source>
        <dbReference type="Proteomes" id="UP001212602"/>
    </source>
</evidence>
<accession>A0AAE3T1G2</accession>
<dbReference type="Proteomes" id="UP001212602">
    <property type="component" value="Unassembled WGS sequence"/>
</dbReference>
<gene>
    <name evidence="4" type="ORF">PGB34_16425</name>
</gene>
<dbReference type="PANTHER" id="PTHR31793:SF27">
    <property type="entry name" value="NOVEL THIOESTERASE SUPERFAMILY DOMAIN AND SAPOSIN A-TYPE DOMAIN CONTAINING PROTEIN (0610012H03RIK)"/>
    <property type="match status" value="1"/>
</dbReference>
<dbReference type="CDD" id="cd00586">
    <property type="entry name" value="4HBT"/>
    <property type="match status" value="1"/>
</dbReference>
<keyword evidence="2 4" id="KW-0378">Hydrolase</keyword>
<dbReference type="Gene3D" id="3.10.129.10">
    <property type="entry name" value="Hotdog Thioesterase"/>
    <property type="match status" value="1"/>
</dbReference>
<dbReference type="InterPro" id="IPR006684">
    <property type="entry name" value="YbgC/YbaW"/>
</dbReference>
<keyword evidence="5" id="KW-1185">Reference proteome</keyword>
<evidence type="ECO:0000256" key="1">
    <source>
        <dbReference type="ARBA" id="ARBA00005953"/>
    </source>
</evidence>
<comment type="caution">
    <text evidence="4">The sequence shown here is derived from an EMBL/GenBank/DDBJ whole genome shotgun (WGS) entry which is preliminary data.</text>
</comment>
<dbReference type="SUPFAM" id="SSF55729">
    <property type="entry name" value="Acyl-CoA N-acyltransferases (Nat)"/>
    <property type="match status" value="1"/>
</dbReference>
<dbReference type="Pfam" id="PF13673">
    <property type="entry name" value="Acetyltransf_10"/>
    <property type="match status" value="1"/>
</dbReference>
<dbReference type="SUPFAM" id="SSF54637">
    <property type="entry name" value="Thioesterase/thiol ester dehydrase-isomerase"/>
    <property type="match status" value="1"/>
</dbReference>
<dbReference type="PROSITE" id="PS51186">
    <property type="entry name" value="GNAT"/>
    <property type="match status" value="1"/>
</dbReference>
<dbReference type="RefSeq" id="WP_271429192.1">
    <property type="nucleotide sequence ID" value="NZ_JAQIPB010000008.1"/>
</dbReference>
<evidence type="ECO:0000256" key="2">
    <source>
        <dbReference type="ARBA" id="ARBA00022801"/>
    </source>
</evidence>
<protein>
    <submittedName>
        <fullName evidence="4">YbgC/FadM family acyl-CoA thioesterase</fullName>
        <ecNumber evidence="4">3.1.2.-</ecNumber>
    </submittedName>
</protein>
<dbReference type="InterPro" id="IPR029069">
    <property type="entry name" value="HotDog_dom_sf"/>
</dbReference>
<dbReference type="EC" id="3.1.2.-" evidence="4"/>
<dbReference type="PANTHER" id="PTHR31793">
    <property type="entry name" value="4-HYDROXYBENZOYL-COA THIOESTERASE FAMILY MEMBER"/>
    <property type="match status" value="1"/>
</dbReference>
<dbReference type="InterPro" id="IPR050563">
    <property type="entry name" value="4-hydroxybenzoyl-CoA_TE"/>
</dbReference>
<dbReference type="InterPro" id="IPR016181">
    <property type="entry name" value="Acyl_CoA_acyltransferase"/>
</dbReference>
<dbReference type="InterPro" id="IPR000182">
    <property type="entry name" value="GNAT_dom"/>
</dbReference>
<evidence type="ECO:0000313" key="4">
    <source>
        <dbReference type="EMBL" id="MDA7417951.1"/>
    </source>
</evidence>
<dbReference type="EMBL" id="JAQIPB010000008">
    <property type="protein sequence ID" value="MDA7417951.1"/>
    <property type="molecule type" value="Genomic_DNA"/>
</dbReference>
<dbReference type="GO" id="GO:0016747">
    <property type="term" value="F:acyltransferase activity, transferring groups other than amino-acyl groups"/>
    <property type="evidence" value="ECO:0007669"/>
    <property type="project" value="InterPro"/>
</dbReference>
<name>A0AAE3T1G2_9BURK</name>
<dbReference type="AlphaFoldDB" id="A0AAE3T1G2"/>
<comment type="similarity">
    <text evidence="1">Belongs to the 4-hydroxybenzoyl-CoA thioesterase family.</text>
</comment>